<evidence type="ECO:0000313" key="3">
    <source>
        <dbReference type="Proteomes" id="UP000324222"/>
    </source>
</evidence>
<comment type="caution">
    <text evidence="2">The sequence shown here is derived from an EMBL/GenBank/DDBJ whole genome shotgun (WGS) entry which is preliminary data.</text>
</comment>
<feature type="region of interest" description="Disordered" evidence="1">
    <location>
        <begin position="20"/>
        <end position="40"/>
    </location>
</feature>
<dbReference type="EMBL" id="VSRR010001046">
    <property type="protein sequence ID" value="MPC22041.1"/>
    <property type="molecule type" value="Genomic_DNA"/>
</dbReference>
<name>A0A5B7DKA7_PORTR</name>
<organism evidence="2 3">
    <name type="scientific">Portunus trituberculatus</name>
    <name type="common">Swimming crab</name>
    <name type="synonym">Neptunus trituberculatus</name>
    <dbReference type="NCBI Taxonomy" id="210409"/>
    <lineage>
        <taxon>Eukaryota</taxon>
        <taxon>Metazoa</taxon>
        <taxon>Ecdysozoa</taxon>
        <taxon>Arthropoda</taxon>
        <taxon>Crustacea</taxon>
        <taxon>Multicrustacea</taxon>
        <taxon>Malacostraca</taxon>
        <taxon>Eumalacostraca</taxon>
        <taxon>Eucarida</taxon>
        <taxon>Decapoda</taxon>
        <taxon>Pleocyemata</taxon>
        <taxon>Brachyura</taxon>
        <taxon>Eubrachyura</taxon>
        <taxon>Portunoidea</taxon>
        <taxon>Portunidae</taxon>
        <taxon>Portuninae</taxon>
        <taxon>Portunus</taxon>
    </lineage>
</organism>
<evidence type="ECO:0000313" key="2">
    <source>
        <dbReference type="EMBL" id="MPC22041.1"/>
    </source>
</evidence>
<reference evidence="2 3" key="1">
    <citation type="submission" date="2019-05" db="EMBL/GenBank/DDBJ databases">
        <title>Another draft genome of Portunus trituberculatus and its Hox gene families provides insights of decapod evolution.</title>
        <authorList>
            <person name="Jeong J.-H."/>
            <person name="Song I."/>
            <person name="Kim S."/>
            <person name="Choi T."/>
            <person name="Kim D."/>
            <person name="Ryu S."/>
            <person name="Kim W."/>
        </authorList>
    </citation>
    <scope>NUCLEOTIDE SEQUENCE [LARGE SCALE GENOMIC DNA]</scope>
    <source>
        <tissue evidence="2">Muscle</tissue>
    </source>
</reference>
<dbReference type="AlphaFoldDB" id="A0A5B7DKA7"/>
<proteinExistence type="predicted"/>
<sequence>MNSPDLYSVFFLQSATSISSVPAMTNSSSRASNTPTSRGDSNILPSWFEIFFYNMASNFLRNTES</sequence>
<keyword evidence="3" id="KW-1185">Reference proteome</keyword>
<gene>
    <name evidence="2" type="ORF">E2C01_015046</name>
</gene>
<evidence type="ECO:0000256" key="1">
    <source>
        <dbReference type="SAM" id="MobiDB-lite"/>
    </source>
</evidence>
<protein>
    <submittedName>
        <fullName evidence="2">Uncharacterized protein</fullName>
    </submittedName>
</protein>
<dbReference type="Proteomes" id="UP000324222">
    <property type="component" value="Unassembled WGS sequence"/>
</dbReference>
<accession>A0A5B7DKA7</accession>